<name>B2WFD6_PYRTR</name>
<dbReference type="AlphaFoldDB" id="B2WFD6"/>
<reference evidence="2" key="1">
    <citation type="journal article" date="2013" name="G3 (Bethesda)">
        <title>Comparative genomics of a plant-pathogenic fungus, Pyrenophora tritici-repentis, reveals transduplication and the impact of repeat elements on pathogenicity and population divergence.</title>
        <authorList>
            <person name="Manning V.A."/>
            <person name="Pandelova I."/>
            <person name="Dhillon B."/>
            <person name="Wilhelm L.J."/>
            <person name="Goodwin S.B."/>
            <person name="Berlin A.M."/>
            <person name="Figueroa M."/>
            <person name="Freitag M."/>
            <person name="Hane J.K."/>
            <person name="Henrissat B."/>
            <person name="Holman W.H."/>
            <person name="Kodira C.D."/>
            <person name="Martin J."/>
            <person name="Oliver R.P."/>
            <person name="Robbertse B."/>
            <person name="Schackwitz W."/>
            <person name="Schwartz D.C."/>
            <person name="Spatafora J.W."/>
            <person name="Turgeon B.G."/>
            <person name="Yandava C."/>
            <person name="Young S."/>
            <person name="Zhou S."/>
            <person name="Zeng Q."/>
            <person name="Grigoriev I.V."/>
            <person name="Ma L.-J."/>
            <person name="Ciuffetti L.M."/>
        </authorList>
    </citation>
    <scope>NUCLEOTIDE SEQUENCE [LARGE SCALE GENOMIC DNA]</scope>
    <source>
        <strain evidence="2">Pt-1C-BFP</strain>
    </source>
</reference>
<accession>B2WFD6</accession>
<dbReference type="HOGENOM" id="CLU_1098969_0_0_1"/>
<gene>
    <name evidence="1" type="ORF">PTRG_09204</name>
</gene>
<evidence type="ECO:0000313" key="1">
    <source>
        <dbReference type="EMBL" id="EDU42255.1"/>
    </source>
</evidence>
<evidence type="ECO:0000313" key="2">
    <source>
        <dbReference type="Proteomes" id="UP000001471"/>
    </source>
</evidence>
<sequence length="253" mass="27929">MAMRIFFSSESAPLAYDKGTGSVQHGDVIVCRVRTKTEARIHYNSAQIRVINAMQEHLRQRVILWLRTAVVTRYKQYAVLPVKRTITSSTNTWDRSMKPANVVYRRILRLWMPNLTTKHVIEGSDESLLASMHTLTDIVVPPYILCTRNTTPSGHIHLNFNVISAIRAYSDIIKGGFLATGGSCLFIHLAGSSGAEPGPPMTKAVTGLGEERLQFRRRESVSPQSSDSDPFVASLTMTDVALSSTGTCFVSSA</sequence>
<dbReference type="Proteomes" id="UP000001471">
    <property type="component" value="Unassembled WGS sequence"/>
</dbReference>
<protein>
    <submittedName>
        <fullName evidence="1">Uncharacterized protein</fullName>
    </submittedName>
</protein>
<proteinExistence type="predicted"/>
<organism evidence="1 2">
    <name type="scientific">Pyrenophora tritici-repentis (strain Pt-1C-BFP)</name>
    <name type="common">Wheat tan spot fungus</name>
    <name type="synonym">Drechslera tritici-repentis</name>
    <dbReference type="NCBI Taxonomy" id="426418"/>
    <lineage>
        <taxon>Eukaryota</taxon>
        <taxon>Fungi</taxon>
        <taxon>Dikarya</taxon>
        <taxon>Ascomycota</taxon>
        <taxon>Pezizomycotina</taxon>
        <taxon>Dothideomycetes</taxon>
        <taxon>Pleosporomycetidae</taxon>
        <taxon>Pleosporales</taxon>
        <taxon>Pleosporineae</taxon>
        <taxon>Pleosporaceae</taxon>
        <taxon>Pyrenophora</taxon>
    </lineage>
</organism>
<dbReference type="EMBL" id="DS231624">
    <property type="protein sequence ID" value="EDU42255.1"/>
    <property type="molecule type" value="Genomic_DNA"/>
</dbReference>
<dbReference type="InParanoid" id="B2WFD6"/>